<reference evidence="1" key="1">
    <citation type="submission" date="2020-05" db="EMBL/GenBank/DDBJ databases">
        <authorList>
            <person name="Rincon C."/>
            <person name="Sanders R I."/>
            <person name="Robbins C."/>
            <person name="Chaturvedi A."/>
        </authorList>
    </citation>
    <scope>NUCLEOTIDE SEQUENCE</scope>
    <source>
        <strain evidence="1">CHB12</strain>
    </source>
</reference>
<dbReference type="AlphaFoldDB" id="A0A916EA92"/>
<dbReference type="EMBL" id="CAGKOT010000029">
    <property type="protein sequence ID" value="CAB5371603.1"/>
    <property type="molecule type" value="Genomic_DNA"/>
</dbReference>
<evidence type="ECO:0000313" key="2">
    <source>
        <dbReference type="Proteomes" id="UP000684084"/>
    </source>
</evidence>
<comment type="caution">
    <text evidence="1">The sequence shown here is derived from an EMBL/GenBank/DDBJ whole genome shotgun (WGS) entry which is preliminary data.</text>
</comment>
<dbReference type="Proteomes" id="UP000684084">
    <property type="component" value="Unassembled WGS sequence"/>
</dbReference>
<name>A0A916EA92_9GLOM</name>
<protein>
    <recommendedName>
        <fullName evidence="3">Serine-threonine/tyrosine-protein kinase catalytic domain-containing protein</fullName>
    </recommendedName>
</protein>
<organism evidence="1 2">
    <name type="scientific">Rhizophagus irregularis</name>
    <dbReference type="NCBI Taxonomy" id="588596"/>
    <lineage>
        <taxon>Eukaryota</taxon>
        <taxon>Fungi</taxon>
        <taxon>Fungi incertae sedis</taxon>
        <taxon>Mucoromycota</taxon>
        <taxon>Glomeromycotina</taxon>
        <taxon>Glomeromycetes</taxon>
        <taxon>Glomerales</taxon>
        <taxon>Glomeraceae</taxon>
        <taxon>Rhizophagus</taxon>
    </lineage>
</organism>
<proteinExistence type="predicted"/>
<evidence type="ECO:0000313" key="1">
    <source>
        <dbReference type="EMBL" id="CAB5371603.1"/>
    </source>
</evidence>
<accession>A0A916EA92</accession>
<evidence type="ECO:0008006" key="3">
    <source>
        <dbReference type="Google" id="ProtNLM"/>
    </source>
</evidence>
<sequence length="122" mass="14502">MRDAPECYVNLMKKCWDSNPSNRPTITELEYKISEWIRCISEYYIYNKDGNYKVAVPDVDIELTNDMLEFAKANNQEENKQEKPNIFVMQSYLQANYTSRRFTKITEILAEEDSKCLDEFMV</sequence>
<dbReference type="OrthoDB" id="2340492at2759"/>
<gene>
    <name evidence="1" type="ORF">CHRIB12_LOCUS13182</name>
</gene>